<sequence>MPDGIFEEMSYTAARKRENPAGAGFSDILNAMKLT</sequence>
<dbReference type="AlphaFoldDB" id="A0A0M6Y8V9"/>
<dbReference type="Proteomes" id="UP000048926">
    <property type="component" value="Unassembled WGS sequence"/>
</dbReference>
<gene>
    <name evidence="1" type="ORF">LAL4801_04428</name>
</gene>
<accession>A0A0M6Y8V9</accession>
<keyword evidence="2" id="KW-1185">Reference proteome</keyword>
<evidence type="ECO:0000313" key="1">
    <source>
        <dbReference type="EMBL" id="CTQ45973.1"/>
    </source>
</evidence>
<organism evidence="1 2">
    <name type="scientific">Roseibium aggregatum</name>
    <dbReference type="NCBI Taxonomy" id="187304"/>
    <lineage>
        <taxon>Bacteria</taxon>
        <taxon>Pseudomonadati</taxon>
        <taxon>Pseudomonadota</taxon>
        <taxon>Alphaproteobacteria</taxon>
        <taxon>Hyphomicrobiales</taxon>
        <taxon>Stappiaceae</taxon>
        <taxon>Roseibium</taxon>
    </lineage>
</organism>
<reference evidence="2" key="1">
    <citation type="submission" date="2015-07" db="EMBL/GenBank/DDBJ databases">
        <authorList>
            <person name="Rodrigo-Torres Lidia"/>
            <person name="Arahal R.David."/>
        </authorList>
    </citation>
    <scope>NUCLEOTIDE SEQUENCE [LARGE SCALE GENOMIC DNA]</scope>
    <source>
        <strain evidence="2">CECT 4801</strain>
    </source>
</reference>
<name>A0A0M6Y8V9_9HYPH</name>
<dbReference type="EMBL" id="CXST01000003">
    <property type="protein sequence ID" value="CTQ45973.1"/>
    <property type="molecule type" value="Genomic_DNA"/>
</dbReference>
<evidence type="ECO:0000313" key="2">
    <source>
        <dbReference type="Proteomes" id="UP000048926"/>
    </source>
</evidence>
<proteinExistence type="predicted"/>
<protein>
    <submittedName>
        <fullName evidence="1">Uncharacterized protein</fullName>
    </submittedName>
</protein>